<name>A2BXJ5_PROM5</name>
<dbReference type="RefSeq" id="WP_011820605.1">
    <property type="nucleotide sequence ID" value="NC_008817.1"/>
</dbReference>
<dbReference type="Proteomes" id="UP000001589">
    <property type="component" value="Chromosome"/>
</dbReference>
<accession>A2BXJ5</accession>
<proteinExistence type="predicted"/>
<protein>
    <recommendedName>
        <fullName evidence="3">Cupin fold metalloprotein, WbuC family</fullName>
    </recommendedName>
</protein>
<evidence type="ECO:0000313" key="1">
    <source>
        <dbReference type="EMBL" id="ABM72506.1"/>
    </source>
</evidence>
<dbReference type="GeneID" id="60200871"/>
<dbReference type="eggNOG" id="ENOG50315N7">
    <property type="taxonomic scope" value="Bacteria"/>
</dbReference>
<sequence length="151" mass="17173">MSNKNVMSLTADDNSVIKTIYSIIEPDIMLHQVVKPKNTSPGRINVSPDHESLQVAHIGLKFNQTFKPHRHVFHDRNMPMAQESWVVISGKVKVFHYDLDDNIINESILLPGDCTITYRGGHNYLALEDKTVVYEIKTGPYHGVKNDKTFI</sequence>
<dbReference type="AlphaFoldDB" id="A2BXJ5"/>
<evidence type="ECO:0000313" key="2">
    <source>
        <dbReference type="Proteomes" id="UP000001589"/>
    </source>
</evidence>
<reference evidence="1 2" key="1">
    <citation type="journal article" date="2007" name="PLoS Genet.">
        <title>Patterns and implications of gene gain and loss in the evolution of Prochlorococcus.</title>
        <authorList>
            <person name="Kettler G.C."/>
            <person name="Martiny A.C."/>
            <person name="Huang K."/>
            <person name="Zucker J."/>
            <person name="Coleman M.L."/>
            <person name="Rodrigue S."/>
            <person name="Chen F."/>
            <person name="Lapidus A."/>
            <person name="Ferriera S."/>
            <person name="Johnson J."/>
            <person name="Steglich C."/>
            <person name="Church G.M."/>
            <person name="Richardson P."/>
            <person name="Chisholm S.W."/>
        </authorList>
    </citation>
    <scope>NUCLEOTIDE SEQUENCE [LARGE SCALE GENOMIC DNA]</scope>
    <source>
        <strain evidence="1 2">MIT 9515</strain>
    </source>
</reference>
<dbReference type="KEGG" id="pmc:P9515_12991"/>
<organism evidence="1 2">
    <name type="scientific">Prochlorococcus marinus (strain MIT 9515)</name>
    <dbReference type="NCBI Taxonomy" id="167542"/>
    <lineage>
        <taxon>Bacteria</taxon>
        <taxon>Bacillati</taxon>
        <taxon>Cyanobacteriota</taxon>
        <taxon>Cyanophyceae</taxon>
        <taxon>Synechococcales</taxon>
        <taxon>Prochlorococcaceae</taxon>
        <taxon>Prochlorococcus</taxon>
    </lineage>
</organism>
<dbReference type="InterPro" id="IPR011051">
    <property type="entry name" value="RmlC_Cupin_sf"/>
</dbReference>
<dbReference type="EMBL" id="CP000552">
    <property type="protein sequence ID" value="ABM72506.1"/>
    <property type="molecule type" value="Genomic_DNA"/>
</dbReference>
<dbReference type="InterPro" id="IPR027565">
    <property type="entry name" value="Cupin_WbuC"/>
</dbReference>
<dbReference type="SUPFAM" id="SSF51182">
    <property type="entry name" value="RmlC-like cupins"/>
    <property type="match status" value="1"/>
</dbReference>
<dbReference type="STRING" id="167542.P9515_12991"/>
<dbReference type="OrthoDB" id="981227at2"/>
<dbReference type="NCBIfam" id="TIGR04366">
    <property type="entry name" value="cupin_WbuC"/>
    <property type="match status" value="1"/>
</dbReference>
<dbReference type="HOGENOM" id="CLU_1729758_0_0_3"/>
<gene>
    <name evidence="1" type="ordered locus">P9515_12991</name>
</gene>
<evidence type="ECO:0008006" key="3">
    <source>
        <dbReference type="Google" id="ProtNLM"/>
    </source>
</evidence>